<evidence type="ECO:0000256" key="5">
    <source>
        <dbReference type="HAMAP-Rule" id="MF_00731"/>
    </source>
</evidence>
<dbReference type="Pfam" id="PF13193">
    <property type="entry name" value="AMP-binding_C"/>
    <property type="match status" value="1"/>
</dbReference>
<comment type="function">
    <text evidence="5">Converts 2-succinylbenzoate (OSB) to 2-succinylbenzoyl-CoA (OSB-CoA).</text>
</comment>
<evidence type="ECO:0000256" key="4">
    <source>
        <dbReference type="ARBA" id="ARBA00022840"/>
    </source>
</evidence>
<dbReference type="KEGG" id="cthu:HUR95_10790"/>
<evidence type="ECO:0000256" key="1">
    <source>
        <dbReference type="ARBA" id="ARBA00022428"/>
    </source>
</evidence>
<dbReference type="Gene3D" id="3.30.300.30">
    <property type="match status" value="1"/>
</dbReference>
<dbReference type="GO" id="GO:0008756">
    <property type="term" value="F:o-succinylbenzoate-CoA ligase activity"/>
    <property type="evidence" value="ECO:0007669"/>
    <property type="project" value="UniProtKB-UniRule"/>
</dbReference>
<dbReference type="InterPro" id="IPR025110">
    <property type="entry name" value="AMP-bd_C"/>
</dbReference>
<keyword evidence="3 5" id="KW-0547">Nucleotide-binding</keyword>
<dbReference type="EC" id="6.2.1.26" evidence="5"/>
<organism evidence="8 9">
    <name type="scientific">Caldalkalibacillus thermarum (strain TA2.A1)</name>
    <dbReference type="NCBI Taxonomy" id="986075"/>
    <lineage>
        <taxon>Bacteria</taxon>
        <taxon>Bacillati</taxon>
        <taxon>Bacillota</taxon>
        <taxon>Bacilli</taxon>
        <taxon>Bacillales</taxon>
        <taxon>Bacillaceae</taxon>
        <taxon>Caldalkalibacillus</taxon>
    </lineage>
</organism>
<keyword evidence="1 5" id="KW-0474">Menaquinone biosynthesis</keyword>
<reference evidence="8 9" key="1">
    <citation type="journal article" date="2020" name="Extremophiles">
        <title>Genomic analysis of Caldalkalibacillus thermarum TA2.A1 reveals aerobic alkaliphilic metabolism and evolutionary hallmarks linking alkaliphilic bacteria and plant life.</title>
        <authorList>
            <person name="de Jong S.I."/>
            <person name="van den Broek M.A."/>
            <person name="Merkel A.Y."/>
            <person name="de la Torre Cortes P."/>
            <person name="Kalamorz F."/>
            <person name="Cook G.M."/>
            <person name="van Loosdrecht M.C.M."/>
            <person name="McMillan D.G.G."/>
        </authorList>
    </citation>
    <scope>NUCLEOTIDE SEQUENCE [LARGE SCALE GENOMIC DNA]</scope>
    <source>
        <strain evidence="8 9">TA2.A1</strain>
    </source>
</reference>
<dbReference type="GO" id="GO:0009234">
    <property type="term" value="P:menaquinone biosynthetic process"/>
    <property type="evidence" value="ECO:0007669"/>
    <property type="project" value="UniProtKB-UniRule"/>
</dbReference>
<proteinExistence type="inferred from homology"/>
<dbReference type="Pfam" id="PF00501">
    <property type="entry name" value="AMP-binding"/>
    <property type="match status" value="1"/>
</dbReference>
<dbReference type="RefSeq" id="WP_222822569.1">
    <property type="nucleotide sequence ID" value="NZ_CP082237.1"/>
</dbReference>
<gene>
    <name evidence="5" type="primary">menE</name>
    <name evidence="8" type="ORF">HUR95_10790</name>
</gene>
<keyword evidence="4 5" id="KW-0067">ATP-binding</keyword>
<dbReference type="GO" id="GO:0005524">
    <property type="term" value="F:ATP binding"/>
    <property type="evidence" value="ECO:0007669"/>
    <property type="project" value="UniProtKB-KW"/>
</dbReference>
<comment type="similarity">
    <text evidence="5">Belongs to the ATP-dependent AMP-binding enzyme family. MenE subfamily.</text>
</comment>
<evidence type="ECO:0000313" key="8">
    <source>
        <dbReference type="EMBL" id="QZT32856.1"/>
    </source>
</evidence>
<feature type="domain" description="AMP-dependent synthetase/ligase" evidence="6">
    <location>
        <begin position="12"/>
        <end position="355"/>
    </location>
</feature>
<evidence type="ECO:0000313" key="9">
    <source>
        <dbReference type="Proteomes" id="UP000825179"/>
    </source>
</evidence>
<dbReference type="CDD" id="cd05912">
    <property type="entry name" value="OSB_CoA_lg"/>
    <property type="match status" value="1"/>
</dbReference>
<dbReference type="AlphaFoldDB" id="A0A8X8I246"/>
<dbReference type="InterPro" id="IPR000873">
    <property type="entry name" value="AMP-dep_synth/lig_dom"/>
</dbReference>
<keyword evidence="2 5" id="KW-0436">Ligase</keyword>
<dbReference type="Proteomes" id="UP000825179">
    <property type="component" value="Chromosome"/>
</dbReference>
<dbReference type="InterPro" id="IPR010192">
    <property type="entry name" value="MenE"/>
</dbReference>
<dbReference type="InterPro" id="IPR042099">
    <property type="entry name" value="ANL_N_sf"/>
</dbReference>
<sequence>MTGQIMPFWLKQRAFLTPQRTALIGDGEKVTFAELDRRARHLASCLAGLGIKQGDHVALLMPNRVLTVELIHAIAYLGAVTVPLNTRLTPPELAWQLNDVNASFLIYDAVYSDKINGLRDQVTCLIHDANCLKGRRHSNVNLKEHIDLDDVHTIIYTSGTTGRPKGTLLTFGNHWWSAIGSSLNLGLNRNDRWLCCLPLFHVSGLSIIMRSVIYGMTVVLHDKFDPVRVNESIKRDKVTMISVVTAMLSAMLDNLSDPGYPQHLRCVLLGGRPAPLPLLETCVSRSIPVYQTYGLTETASQIVALSPDHLLAKVGSAGKPLFPAQLRIVNNGKEVKAGEVGEIVVKGPNVTRGYYKQEEATAQAIQGGWLYTGDMGYVDEEGFLYVLDRRDDLIISGGENVYPAEVEAALLTHPDIKEAGVTGMPDPQWGEVPVAFIVTRPGAKLTEAELNQFCNKLLARYKVPKAFYFVNRLPRNASNKLLRRELRALIRQQG</sequence>
<dbReference type="PANTHER" id="PTHR43767:SF1">
    <property type="entry name" value="NONRIBOSOMAL PEPTIDE SYNTHASE PES1 (EUROFUNG)-RELATED"/>
    <property type="match status" value="1"/>
</dbReference>
<dbReference type="FunFam" id="3.30.300.30:FF:000008">
    <property type="entry name" value="2,3-dihydroxybenzoate-AMP ligase"/>
    <property type="match status" value="1"/>
</dbReference>
<evidence type="ECO:0000259" key="7">
    <source>
        <dbReference type="Pfam" id="PF13193"/>
    </source>
</evidence>
<dbReference type="HAMAP" id="MF_00731">
    <property type="entry name" value="MenE"/>
    <property type="match status" value="1"/>
</dbReference>
<dbReference type="InterPro" id="IPR020845">
    <property type="entry name" value="AMP-binding_CS"/>
</dbReference>
<feature type="domain" description="AMP-binding enzyme C-terminal" evidence="7">
    <location>
        <begin position="405"/>
        <end position="480"/>
    </location>
</feature>
<dbReference type="InterPro" id="IPR045851">
    <property type="entry name" value="AMP-bd_C_sf"/>
</dbReference>
<dbReference type="SUPFAM" id="SSF56801">
    <property type="entry name" value="Acetyl-CoA synthetase-like"/>
    <property type="match status" value="1"/>
</dbReference>
<dbReference type="NCBIfam" id="TIGR01923">
    <property type="entry name" value="menE"/>
    <property type="match status" value="1"/>
</dbReference>
<name>A0A8X8I246_CALTT</name>
<comment type="catalytic activity">
    <reaction evidence="5">
        <text>2-succinylbenzoate + ATP + CoA = 2-succinylbenzoyl-CoA + AMP + diphosphate</text>
        <dbReference type="Rhea" id="RHEA:17009"/>
        <dbReference type="ChEBI" id="CHEBI:18325"/>
        <dbReference type="ChEBI" id="CHEBI:30616"/>
        <dbReference type="ChEBI" id="CHEBI:33019"/>
        <dbReference type="ChEBI" id="CHEBI:57287"/>
        <dbReference type="ChEBI" id="CHEBI:57364"/>
        <dbReference type="ChEBI" id="CHEBI:456215"/>
        <dbReference type="EC" id="6.2.1.26"/>
    </reaction>
</comment>
<comment type="pathway">
    <text evidence="5">Quinol/quinone metabolism; 1,4-dihydroxy-2-naphthoate biosynthesis; 1,4-dihydroxy-2-naphthoate from chorismate: step 5/7.</text>
</comment>
<evidence type="ECO:0000256" key="2">
    <source>
        <dbReference type="ARBA" id="ARBA00022598"/>
    </source>
</evidence>
<dbReference type="NCBIfam" id="NF002966">
    <property type="entry name" value="PRK03640.1"/>
    <property type="match status" value="1"/>
</dbReference>
<dbReference type="Gene3D" id="3.40.50.12780">
    <property type="entry name" value="N-terminal domain of ligase-like"/>
    <property type="match status" value="1"/>
</dbReference>
<dbReference type="EMBL" id="CP082237">
    <property type="protein sequence ID" value="QZT32856.1"/>
    <property type="molecule type" value="Genomic_DNA"/>
</dbReference>
<dbReference type="InterPro" id="IPR050237">
    <property type="entry name" value="ATP-dep_AMP-bd_enzyme"/>
</dbReference>
<accession>A0A8X8I246</accession>
<dbReference type="PANTHER" id="PTHR43767">
    <property type="entry name" value="LONG-CHAIN-FATTY-ACID--COA LIGASE"/>
    <property type="match status" value="1"/>
</dbReference>
<comment type="pathway">
    <text evidence="5">Quinol/quinone metabolism; menaquinone biosynthesis.</text>
</comment>
<protein>
    <recommendedName>
        <fullName evidence="5">2-succinylbenzoate--CoA ligase</fullName>
        <ecNumber evidence="5">6.2.1.26</ecNumber>
    </recommendedName>
    <alternativeName>
        <fullName evidence="5">o-succinylbenzoyl-CoA synthetase</fullName>
        <shortName evidence="5">OSB-CoA synthetase</shortName>
    </alternativeName>
</protein>
<evidence type="ECO:0000259" key="6">
    <source>
        <dbReference type="Pfam" id="PF00501"/>
    </source>
</evidence>
<evidence type="ECO:0000256" key="3">
    <source>
        <dbReference type="ARBA" id="ARBA00022741"/>
    </source>
</evidence>
<keyword evidence="9" id="KW-1185">Reference proteome</keyword>
<dbReference type="PROSITE" id="PS00455">
    <property type="entry name" value="AMP_BINDING"/>
    <property type="match status" value="1"/>
</dbReference>